<proteinExistence type="predicted"/>
<dbReference type="GeneID" id="65096947"/>
<dbReference type="InterPro" id="IPR051010">
    <property type="entry name" value="BCAA_transport"/>
</dbReference>
<dbReference type="PANTHER" id="PTHR30483:SF40">
    <property type="entry name" value="HISTIDINE KINASE"/>
    <property type="match status" value="1"/>
</dbReference>
<dbReference type="InterPro" id="IPR028082">
    <property type="entry name" value="Peripla_BP_I"/>
</dbReference>
<dbReference type="Proteomes" id="UP000680656">
    <property type="component" value="Chromosome"/>
</dbReference>
<dbReference type="KEGG" id="mrtj:KHC33_07145"/>
<evidence type="ECO:0000256" key="1">
    <source>
        <dbReference type="ARBA" id="ARBA00022729"/>
    </source>
</evidence>
<evidence type="ECO:0000313" key="4">
    <source>
        <dbReference type="Proteomes" id="UP000680656"/>
    </source>
</evidence>
<accession>A0A8E7B3G4</accession>
<sequence>MNRIFLLMVICTISFSGFGTADSTANEEEISLYALIPTGEDMLSKGKATKAALEIASEDLNTLYEKTGSKKRVVVNTTDYTLEPGSALAAIEQLNSLGIHMVLGYFASSELTEIKPFADSHDMLILSTGSTATSLSVDDNILRFNPDDSNMADTIVMLLKNEGIHDIVHLVRDDICGNELSSLIHEKMETDMTLDDIVRYDPEVSSYEDVVSRLDTQVGAVLAEEKAENVGVLALTFGEIAPIMEEASDAKYPNISRVRWFGTDGNTLIPDITNSRVASKFAEDQKFTGTTYSRFIMAQETPVTGEFITKIGYDPDGYAYGTYDMAKIAVQAIELKGSDDARALKIAVTAVADMYSGPTGETSLIETGDRSEIHYAFWTVTTDSSGKGTWEFVGEANKWEGESSPVITMKEDHLNEE</sequence>
<dbReference type="SUPFAM" id="SSF53822">
    <property type="entry name" value="Periplasmic binding protein-like I"/>
    <property type="match status" value="1"/>
</dbReference>
<evidence type="ECO:0000259" key="2">
    <source>
        <dbReference type="Pfam" id="PF13458"/>
    </source>
</evidence>
<dbReference type="PANTHER" id="PTHR30483">
    <property type="entry name" value="LEUCINE-SPECIFIC-BINDING PROTEIN"/>
    <property type="match status" value="1"/>
</dbReference>
<reference evidence="3 4" key="1">
    <citation type="submission" date="2021-05" db="EMBL/GenBank/DDBJ databases">
        <title>A novel Methanospirillum isolate from a pyrite-forming mixed culture.</title>
        <authorList>
            <person name="Bunk B."/>
            <person name="Sproer C."/>
            <person name="Spring S."/>
            <person name="Pester M."/>
        </authorList>
    </citation>
    <scope>NUCLEOTIDE SEQUENCE [LARGE SCALE GENOMIC DNA]</scope>
    <source>
        <strain evidence="3 4">J.3.6.1-F.2.7.3</strain>
    </source>
</reference>
<name>A0A8E7B3G4_9EURY</name>
<dbReference type="InterPro" id="IPR028081">
    <property type="entry name" value="Leu-bd"/>
</dbReference>
<keyword evidence="1" id="KW-0732">Signal</keyword>
<protein>
    <submittedName>
        <fullName evidence="3">ABC transporter substrate-binding protein</fullName>
    </submittedName>
</protein>
<keyword evidence="4" id="KW-1185">Reference proteome</keyword>
<dbReference type="Pfam" id="PF13458">
    <property type="entry name" value="Peripla_BP_6"/>
    <property type="match status" value="1"/>
</dbReference>
<gene>
    <name evidence="3" type="ORF">KHC33_07145</name>
</gene>
<dbReference type="RefSeq" id="WP_214421020.1">
    <property type="nucleotide sequence ID" value="NZ_CP075546.1"/>
</dbReference>
<dbReference type="AlphaFoldDB" id="A0A8E7B3G4"/>
<evidence type="ECO:0000313" key="3">
    <source>
        <dbReference type="EMBL" id="QVV90249.1"/>
    </source>
</evidence>
<feature type="domain" description="Leucine-binding protein" evidence="2">
    <location>
        <begin position="45"/>
        <end position="370"/>
    </location>
</feature>
<dbReference type="Gene3D" id="3.40.50.2300">
    <property type="match status" value="2"/>
</dbReference>
<dbReference type="EMBL" id="CP075546">
    <property type="protein sequence ID" value="QVV90249.1"/>
    <property type="molecule type" value="Genomic_DNA"/>
</dbReference>
<organism evidence="3 4">
    <name type="scientific">Methanospirillum purgamenti</name>
    <dbReference type="NCBI Taxonomy" id="2834276"/>
    <lineage>
        <taxon>Archaea</taxon>
        <taxon>Methanobacteriati</taxon>
        <taxon>Methanobacteriota</taxon>
        <taxon>Stenosarchaea group</taxon>
        <taxon>Methanomicrobia</taxon>
        <taxon>Methanomicrobiales</taxon>
        <taxon>Methanospirillaceae</taxon>
        <taxon>Methanospirillum</taxon>
    </lineage>
</organism>